<reference evidence="3 4" key="1">
    <citation type="journal article" date="2012" name="Eukaryot. Cell">
        <title>Draft genome sequence of CBS 2479, the standard type strain of Trichosporon asahii.</title>
        <authorList>
            <person name="Yang R.Y."/>
            <person name="Li H.T."/>
            <person name="Zhu H."/>
            <person name="Zhou G.P."/>
            <person name="Wang M."/>
            <person name="Wang L."/>
        </authorList>
    </citation>
    <scope>NUCLEOTIDE SEQUENCE [LARGE SCALE GENOMIC DNA]</scope>
    <source>
        <strain evidence="4">ATCC 90039 / CBS 2479 / JCM 2466 / KCTC 7840 / NCYC 2677 / UAMH 7654</strain>
    </source>
</reference>
<dbReference type="Proteomes" id="UP000002748">
    <property type="component" value="Unassembled WGS sequence"/>
</dbReference>
<evidence type="ECO:0000313" key="3">
    <source>
        <dbReference type="EMBL" id="EJT50049.1"/>
    </source>
</evidence>
<proteinExistence type="predicted"/>
<evidence type="ECO:0000259" key="2">
    <source>
        <dbReference type="Pfam" id="PF01590"/>
    </source>
</evidence>
<feature type="compositionally biased region" description="Basic and acidic residues" evidence="1">
    <location>
        <begin position="8"/>
        <end position="18"/>
    </location>
</feature>
<dbReference type="EMBL" id="ALBS01000137">
    <property type="protein sequence ID" value="EJT50049.1"/>
    <property type="molecule type" value="Genomic_DNA"/>
</dbReference>
<feature type="region of interest" description="Disordered" evidence="1">
    <location>
        <begin position="219"/>
        <end position="265"/>
    </location>
</feature>
<dbReference type="OrthoDB" id="21225at2759"/>
<feature type="region of interest" description="Disordered" evidence="1">
    <location>
        <begin position="1"/>
        <end position="188"/>
    </location>
</feature>
<name>J6EZG9_TRIAS</name>
<dbReference type="VEuPathDB" id="FungiDB:A1Q1_00741"/>
<gene>
    <name evidence="3" type="ORF">A1Q1_00741</name>
</gene>
<evidence type="ECO:0000256" key="1">
    <source>
        <dbReference type="SAM" id="MobiDB-lite"/>
    </source>
</evidence>
<dbReference type="InterPro" id="IPR029016">
    <property type="entry name" value="GAF-like_dom_sf"/>
</dbReference>
<dbReference type="Gene3D" id="3.30.450.40">
    <property type="match status" value="1"/>
</dbReference>
<evidence type="ECO:0000313" key="4">
    <source>
        <dbReference type="Proteomes" id="UP000002748"/>
    </source>
</evidence>
<feature type="domain" description="GAF" evidence="2">
    <location>
        <begin position="471"/>
        <end position="598"/>
    </location>
</feature>
<dbReference type="SUPFAM" id="SSF55781">
    <property type="entry name" value="GAF domain-like"/>
    <property type="match status" value="1"/>
</dbReference>
<dbReference type="KEGG" id="tasa:A1Q1_00741"/>
<protein>
    <submittedName>
        <fullName evidence="3">Two-component sensor molecule</fullName>
    </submittedName>
</protein>
<dbReference type="AlphaFoldDB" id="J6EZG9"/>
<feature type="compositionally biased region" description="Polar residues" evidence="1">
    <location>
        <begin position="159"/>
        <end position="168"/>
    </location>
</feature>
<dbReference type="HOGENOM" id="CLU_439531_0_0_1"/>
<feature type="compositionally biased region" description="Basic and acidic residues" evidence="1">
    <location>
        <begin position="52"/>
        <end position="70"/>
    </location>
</feature>
<feature type="region of interest" description="Disordered" evidence="1">
    <location>
        <begin position="375"/>
        <end position="402"/>
    </location>
</feature>
<dbReference type="PANTHER" id="PTHR43102:SF2">
    <property type="entry name" value="GAF DOMAIN-CONTAINING PROTEIN"/>
    <property type="match status" value="1"/>
</dbReference>
<accession>J6EZG9</accession>
<comment type="caution">
    <text evidence="3">The sequence shown here is derived from an EMBL/GenBank/DDBJ whole genome shotgun (WGS) entry which is preliminary data.</text>
</comment>
<dbReference type="Pfam" id="PF01590">
    <property type="entry name" value="GAF"/>
    <property type="match status" value="1"/>
</dbReference>
<dbReference type="RefSeq" id="XP_014181177.1">
    <property type="nucleotide sequence ID" value="XM_014325702.1"/>
</dbReference>
<dbReference type="PANTHER" id="PTHR43102">
    <property type="entry name" value="SLR1143 PROTEIN"/>
    <property type="match status" value="1"/>
</dbReference>
<dbReference type="InterPro" id="IPR003018">
    <property type="entry name" value="GAF"/>
</dbReference>
<dbReference type="GeneID" id="25984255"/>
<organism evidence="3 4">
    <name type="scientific">Trichosporon asahii var. asahii (strain ATCC 90039 / CBS 2479 / JCM 2466 / KCTC 7840 / NBRC 103889/ NCYC 2677 / UAMH 7654)</name>
    <name type="common">Yeast</name>
    <dbReference type="NCBI Taxonomy" id="1186058"/>
    <lineage>
        <taxon>Eukaryota</taxon>
        <taxon>Fungi</taxon>
        <taxon>Dikarya</taxon>
        <taxon>Basidiomycota</taxon>
        <taxon>Agaricomycotina</taxon>
        <taxon>Tremellomycetes</taxon>
        <taxon>Trichosporonales</taxon>
        <taxon>Trichosporonaceae</taxon>
        <taxon>Trichosporon</taxon>
    </lineage>
</organism>
<sequence>MPPSGVDFLHRLRSDPKSHHITIGPAPVQFHSPRDPNAPSQSQPSPSPHTTPESDEHTPELEVDDPRELYDDSPDPLPEPAQHDGSHPSTPTDDDDPAVAFQTRGHFLDSNRGDSSASPFGGALPGSPKTRVVSVAPDAPSPRRVHPQRPNGAPKRSQSDFGKTQTLGSDEIPPADSERSRRIAADGLPPQLSLGANGKADWQCFCVAYAAGMWNPNYTPQPPQGPSGRFSTDVLRPAPHSHSRHPAPPNDSDLRSPTSTNAPPVPLDMQWAAFQQPDSAAVGSLPSEGFYGRNSVANPAKVVFSLPHPEREHVDPFGPTQQPPPRKLSEGLPHTGAMLPAMQAEGGIPRKIDEEKVADDDTVIDTFVQMTLGPREERSTASVAEMDTTDDEEDGRPVFEPPTVDPVEEFRSMPQYAHFIEDFPTITHPTEMAIFYRRFGFLPAPMGPRELDRRKALYNFNILHTAKDANFDRITHICKLMFNTKMVVMSLLDSDTSWYKSTSGLELSQSARVTGFCSHTILGNTDEPMVVLDSLKDWRFARNPHVIAAPNIRFFAGAPLRTSDGHNLGALCLIDDKPWDDFPPRSRLILKELAMVVMRELELWRDKVSSFPSLTSSLGKPS</sequence>